<accession>A0A1A6C680</accession>
<protein>
    <submittedName>
        <fullName evidence="1">Uncharacterized protein</fullName>
    </submittedName>
</protein>
<dbReference type="Proteomes" id="UP000029273">
    <property type="component" value="Unassembled WGS sequence"/>
</dbReference>
<keyword evidence="2" id="KW-1185">Reference proteome</keyword>
<proteinExistence type="predicted"/>
<sequence>MPNATQYYRPSVEGGRQLTTGHCVPLPRAVVFQVGPLPVRALLSAGARTTYVDLRLGDRADLPDAAAASWQSYHFTADRFLMRDLARDTLSGPLTRFTSSPDVTETSTQPRWVEIRIPKPLPARFEFISPPIMVDGQSLPFPVIRFEKTLWMGISPFNC</sequence>
<name>A0A1A6C680_9GAMM</name>
<organism evidence="1 2">
    <name type="scientific">Acidihalobacter prosperus</name>
    <dbReference type="NCBI Taxonomy" id="160660"/>
    <lineage>
        <taxon>Bacteria</taxon>
        <taxon>Pseudomonadati</taxon>
        <taxon>Pseudomonadota</taxon>
        <taxon>Gammaproteobacteria</taxon>
        <taxon>Chromatiales</taxon>
        <taxon>Ectothiorhodospiraceae</taxon>
        <taxon>Acidihalobacter</taxon>
    </lineage>
</organism>
<dbReference type="EMBL" id="JQSG02000002">
    <property type="protein sequence ID" value="OBS10071.1"/>
    <property type="molecule type" value="Genomic_DNA"/>
</dbReference>
<dbReference type="AlphaFoldDB" id="A0A1A6C680"/>
<evidence type="ECO:0000313" key="2">
    <source>
        <dbReference type="Proteomes" id="UP000029273"/>
    </source>
</evidence>
<comment type="caution">
    <text evidence="1">The sequence shown here is derived from an EMBL/GenBank/DDBJ whole genome shotgun (WGS) entry which is preliminary data.</text>
</comment>
<reference evidence="1 2" key="1">
    <citation type="journal article" date="2014" name="Genome Announc.">
        <title>Draft Genome Sequence of the Iron-Oxidizing, Acidophilic, and Halotolerant 'Thiobacillus prosperus' Type Strain DSM 5130.</title>
        <authorList>
            <person name="Ossandon F.J."/>
            <person name="Cardenas J.P."/>
            <person name="Corbett M."/>
            <person name="Quatrini R."/>
            <person name="Holmes D.S."/>
            <person name="Watkin E."/>
        </authorList>
    </citation>
    <scope>NUCLEOTIDE SEQUENCE [LARGE SCALE GENOMIC DNA]</scope>
    <source>
        <strain evidence="1 2">DSM 5130</strain>
    </source>
</reference>
<evidence type="ECO:0000313" key="1">
    <source>
        <dbReference type="EMBL" id="OBS10071.1"/>
    </source>
</evidence>
<gene>
    <name evidence="1" type="ORF">Thpro_021121</name>
</gene>